<keyword evidence="2" id="KW-1185">Reference proteome</keyword>
<comment type="caution">
    <text evidence="1">The sequence shown here is derived from an EMBL/GenBank/DDBJ whole genome shotgun (WGS) entry which is preliminary data.</text>
</comment>
<sequence>MNKDKKKICFALLVHNKQELVEQLIENIKCFCPNSTIVLYNGGDDPSFASNLNIPICPTSKKLNYGNLASFFIETMEWIEEIGIEYDYFINLDSDVLFFRKGFERFIEEQMTDSDYMGVNLHLPDSSWFCGEKFKKDITRWKPFFCVDPIWGVFNVGQVFSKKLVKSLVQYEMKELLKKAIEETPVFGIEEIVFVNMASELGYNIKNYPTETYLQMIRFRPYFTIRELAKCINKYEKTWFCHPIKRIENDTARQLIYRLQNQNFDPTLYKENLPWFHKDQTQYSPSLCVLTRSGYVELVARTENRLTHYYKDVENWFATDTFAHSVTGTPLFYEGDSGYFDVACALDRGGIAHWWRDNYSRKKTWYGPTIITKQNVKPLILTQLNTGNLIFIGLKENNLLYWIRDDGKTWGWKGPFH</sequence>
<dbReference type="SUPFAM" id="SSF53448">
    <property type="entry name" value="Nucleotide-diphospho-sugar transferases"/>
    <property type="match status" value="1"/>
</dbReference>
<dbReference type="SUPFAM" id="SSF89372">
    <property type="entry name" value="Fucose-specific lectin"/>
    <property type="match status" value="1"/>
</dbReference>
<name>A0A1S2LGZ8_9BACI</name>
<dbReference type="RefSeq" id="WP_071313830.1">
    <property type="nucleotide sequence ID" value="NZ_MLQQ01000038.1"/>
</dbReference>
<protein>
    <submittedName>
        <fullName evidence="1">Uncharacterized protein</fullName>
    </submittedName>
</protein>
<dbReference type="InterPro" id="IPR029044">
    <property type="entry name" value="Nucleotide-diphossugar_trans"/>
</dbReference>
<proteinExistence type="predicted"/>
<accession>A0A1S2LGZ8</accession>
<dbReference type="AlphaFoldDB" id="A0A1S2LGZ8"/>
<dbReference type="OrthoDB" id="9801954at2"/>
<evidence type="ECO:0000313" key="1">
    <source>
        <dbReference type="EMBL" id="OIJ10775.1"/>
    </source>
</evidence>
<gene>
    <name evidence="1" type="ORF">BKP35_13175</name>
</gene>
<reference evidence="1 2" key="1">
    <citation type="submission" date="2016-10" db="EMBL/GenBank/DDBJ databases">
        <title>Draft genome sequences of four alkaliphilic bacteria belonging to the Anaerobacillus genus.</title>
        <authorList>
            <person name="Bassil N.M."/>
            <person name="Lloyd J.R."/>
        </authorList>
    </citation>
    <scope>NUCLEOTIDE SEQUENCE [LARGE SCALE GENOMIC DNA]</scope>
    <source>
        <strain evidence="1 2">DSM 15340</strain>
    </source>
</reference>
<dbReference type="Proteomes" id="UP000180098">
    <property type="component" value="Unassembled WGS sequence"/>
</dbReference>
<evidence type="ECO:0000313" key="2">
    <source>
        <dbReference type="Proteomes" id="UP000180098"/>
    </source>
</evidence>
<dbReference type="EMBL" id="MLQQ01000038">
    <property type="protein sequence ID" value="OIJ10775.1"/>
    <property type="molecule type" value="Genomic_DNA"/>
</dbReference>
<organism evidence="1 2">
    <name type="scientific">Anaerobacillus arseniciselenatis</name>
    <dbReference type="NCBI Taxonomy" id="85682"/>
    <lineage>
        <taxon>Bacteria</taxon>
        <taxon>Bacillati</taxon>
        <taxon>Bacillota</taxon>
        <taxon>Bacilli</taxon>
        <taxon>Bacillales</taxon>
        <taxon>Bacillaceae</taxon>
        <taxon>Anaerobacillus</taxon>
    </lineage>
</organism>